<evidence type="ECO:0000256" key="2">
    <source>
        <dbReference type="SAM" id="MobiDB-lite"/>
    </source>
</evidence>
<dbReference type="InterPro" id="IPR027482">
    <property type="entry name" value="Sec1-like_dom2"/>
</dbReference>
<dbReference type="InterPro" id="IPR001619">
    <property type="entry name" value="Sec1-like"/>
</dbReference>
<dbReference type="SUPFAM" id="SSF56815">
    <property type="entry name" value="Sec1/munc18-like (SM) proteins"/>
    <property type="match status" value="1"/>
</dbReference>
<dbReference type="Proteomes" id="UP000694864">
    <property type="component" value="Chromosome 3"/>
</dbReference>
<dbReference type="PANTHER" id="PTHR11679">
    <property type="entry name" value="VESICLE PROTEIN SORTING-ASSOCIATED"/>
    <property type="match status" value="1"/>
</dbReference>
<comment type="similarity">
    <text evidence="1">Belongs to the STXBP/unc-18/SEC1 family.</text>
</comment>
<dbReference type="InterPro" id="IPR043127">
    <property type="entry name" value="Sec-1-like_dom3a"/>
</dbReference>
<accession>A0ABM0X257</accession>
<reference evidence="3" key="1">
    <citation type="journal article" date="2014" name="Nat. Commun.">
        <title>The emerging biofuel crop Camelina sativa retains a highly undifferentiated hexaploid genome structure.</title>
        <authorList>
            <person name="Kagale S."/>
            <person name="Koh C."/>
            <person name="Nixon J."/>
            <person name="Bollina V."/>
            <person name="Clarke W.E."/>
            <person name="Tuteja R."/>
            <person name="Spillane C."/>
            <person name="Robinson S.J."/>
            <person name="Links M.G."/>
            <person name="Clarke C."/>
            <person name="Higgins E.E."/>
            <person name="Huebert T."/>
            <person name="Sharpe A.G."/>
            <person name="Parkin I.A."/>
        </authorList>
    </citation>
    <scope>NUCLEOTIDE SEQUENCE [LARGE SCALE GENOMIC DNA]</scope>
    <source>
        <strain evidence="3">cv. DH55</strain>
    </source>
</reference>
<organism evidence="3 4">
    <name type="scientific">Camelina sativa</name>
    <name type="common">False flax</name>
    <name type="synonym">Myagrum sativum</name>
    <dbReference type="NCBI Taxonomy" id="90675"/>
    <lineage>
        <taxon>Eukaryota</taxon>
        <taxon>Viridiplantae</taxon>
        <taxon>Streptophyta</taxon>
        <taxon>Embryophyta</taxon>
        <taxon>Tracheophyta</taxon>
        <taxon>Spermatophyta</taxon>
        <taxon>Magnoliopsida</taxon>
        <taxon>eudicotyledons</taxon>
        <taxon>Gunneridae</taxon>
        <taxon>Pentapetalae</taxon>
        <taxon>rosids</taxon>
        <taxon>malvids</taxon>
        <taxon>Brassicales</taxon>
        <taxon>Brassicaceae</taxon>
        <taxon>Camelineae</taxon>
        <taxon>Camelina</taxon>
    </lineage>
</organism>
<gene>
    <name evidence="4" type="primary">LOC104758333</name>
</gene>
<dbReference type="Gene3D" id="3.90.830.10">
    <property type="entry name" value="Syntaxin Binding Protein 1, Chain A, domain 2"/>
    <property type="match status" value="1"/>
</dbReference>
<dbReference type="Pfam" id="PF00995">
    <property type="entry name" value="Sec1"/>
    <property type="match status" value="1"/>
</dbReference>
<keyword evidence="3" id="KW-1185">Reference proteome</keyword>
<evidence type="ECO:0000313" key="3">
    <source>
        <dbReference type="Proteomes" id="UP000694864"/>
    </source>
</evidence>
<dbReference type="InterPro" id="IPR036045">
    <property type="entry name" value="Sec1-like_sf"/>
</dbReference>
<protein>
    <submittedName>
        <fullName evidence="4">Protein transport Sec1a-like</fullName>
    </submittedName>
</protein>
<dbReference type="Gene3D" id="1.25.40.60">
    <property type="match status" value="1"/>
</dbReference>
<dbReference type="GeneID" id="104758333"/>
<reference evidence="4" key="2">
    <citation type="submission" date="2025-08" db="UniProtKB">
        <authorList>
            <consortium name="RefSeq"/>
        </authorList>
    </citation>
    <scope>IDENTIFICATION</scope>
    <source>
        <tissue evidence="4">Leaf</tissue>
    </source>
</reference>
<feature type="region of interest" description="Disordered" evidence="2">
    <location>
        <begin position="197"/>
        <end position="231"/>
    </location>
</feature>
<sequence>MRSKDGSELSTRDLQKIVQALPQYGEQVDKLSTHVELAGKINRIIRDTGLRDLGQLEQDLVFGDAAAKDVINFLRTNQDTNPENKLRLLMIYATVYPEKFEGDKGVKLMQLARLSPVDMKVISNMQLIAGSPENKAKSGSFSLKFDAGKTKQANRKDRSGEEETWQLFRFYPMLEELLEKLVKGDLSKSDYLCMNQSSHKEESEPKTGSVRKSSAPTAVPDRKATPHSMRSRRTATWGVSFFSLSDSVLKSASTDFKKLGQRIFVFIIGGATRSELRVCHKLTSSLRREVVLGSTSFDDPPQYITKLKLLSEKDIAGAPAQPFKPQYW</sequence>
<proteinExistence type="inferred from homology"/>
<evidence type="ECO:0000256" key="1">
    <source>
        <dbReference type="ARBA" id="ARBA00009884"/>
    </source>
</evidence>
<dbReference type="Gene3D" id="3.40.50.1910">
    <property type="match status" value="1"/>
</dbReference>
<dbReference type="RefSeq" id="XP_010479493.1">
    <property type="nucleotide sequence ID" value="XM_010481191.2"/>
</dbReference>
<evidence type="ECO:0000313" key="4">
    <source>
        <dbReference type="RefSeq" id="XP_010479493.1"/>
    </source>
</evidence>
<name>A0ABM0X257_CAMSA</name>